<keyword evidence="5" id="KW-0997">Cell inner membrane</keyword>
<dbReference type="Pfam" id="PF01061">
    <property type="entry name" value="ABC2_membrane"/>
    <property type="match status" value="1"/>
</dbReference>
<evidence type="ECO:0000259" key="10">
    <source>
        <dbReference type="PROSITE" id="PS51012"/>
    </source>
</evidence>
<dbReference type="PROSITE" id="PS51012">
    <property type="entry name" value="ABC_TM2"/>
    <property type="match status" value="1"/>
</dbReference>
<feature type="transmembrane region" description="Helical" evidence="9">
    <location>
        <begin position="190"/>
        <end position="213"/>
    </location>
</feature>
<evidence type="ECO:0000256" key="9">
    <source>
        <dbReference type="RuleBase" id="RU361157"/>
    </source>
</evidence>
<dbReference type="EMBL" id="BLAY01000086">
    <property type="protein sequence ID" value="GET40286.1"/>
    <property type="molecule type" value="Genomic_DNA"/>
</dbReference>
<name>A0AAV3XHR3_9CYAN</name>
<keyword evidence="12" id="KW-1185">Reference proteome</keyword>
<evidence type="ECO:0000313" key="11">
    <source>
        <dbReference type="EMBL" id="GET40286.1"/>
    </source>
</evidence>
<dbReference type="GO" id="GO:0140359">
    <property type="term" value="F:ABC-type transporter activity"/>
    <property type="evidence" value="ECO:0007669"/>
    <property type="project" value="InterPro"/>
</dbReference>
<gene>
    <name evidence="11" type="ORF">MiSe_50950</name>
</gene>
<keyword evidence="7 9" id="KW-1133">Transmembrane helix</keyword>
<evidence type="ECO:0000256" key="3">
    <source>
        <dbReference type="ARBA" id="ARBA00022448"/>
    </source>
</evidence>
<evidence type="ECO:0000313" key="12">
    <source>
        <dbReference type="Proteomes" id="UP001050975"/>
    </source>
</evidence>
<keyword evidence="6 9" id="KW-0812">Transmembrane</keyword>
<dbReference type="InterPro" id="IPR013525">
    <property type="entry name" value="ABC2_TM"/>
</dbReference>
<evidence type="ECO:0000256" key="2">
    <source>
        <dbReference type="ARBA" id="ARBA00007783"/>
    </source>
</evidence>
<dbReference type="AlphaFoldDB" id="A0AAV3XHR3"/>
<protein>
    <recommendedName>
        <fullName evidence="9">Transport permease protein</fullName>
    </recommendedName>
</protein>
<dbReference type="GO" id="GO:0015920">
    <property type="term" value="P:lipopolysaccharide transport"/>
    <property type="evidence" value="ECO:0007669"/>
    <property type="project" value="TreeGrafter"/>
</dbReference>
<evidence type="ECO:0000256" key="1">
    <source>
        <dbReference type="ARBA" id="ARBA00004429"/>
    </source>
</evidence>
<reference evidence="11" key="1">
    <citation type="submission" date="2019-10" db="EMBL/GenBank/DDBJ databases">
        <title>Draft genome sequece of Microseira wollei NIES-4236.</title>
        <authorList>
            <person name="Yamaguchi H."/>
            <person name="Suzuki S."/>
            <person name="Kawachi M."/>
        </authorList>
    </citation>
    <scope>NUCLEOTIDE SEQUENCE</scope>
    <source>
        <strain evidence="11">NIES-4236</strain>
    </source>
</reference>
<dbReference type="InterPro" id="IPR047817">
    <property type="entry name" value="ABC2_TM_bact-type"/>
</dbReference>
<keyword evidence="3 9" id="KW-0813">Transport</keyword>
<comment type="caution">
    <text evidence="11">The sequence shown here is derived from an EMBL/GenBank/DDBJ whole genome shotgun (WGS) entry which is preliminary data.</text>
</comment>
<accession>A0AAV3XHR3</accession>
<evidence type="ECO:0000256" key="8">
    <source>
        <dbReference type="ARBA" id="ARBA00023136"/>
    </source>
</evidence>
<feature type="transmembrane region" description="Helical" evidence="9">
    <location>
        <begin position="225"/>
        <end position="247"/>
    </location>
</feature>
<feature type="transmembrane region" description="Helical" evidence="9">
    <location>
        <begin position="156"/>
        <end position="184"/>
    </location>
</feature>
<feature type="transmembrane region" description="Helical" evidence="9">
    <location>
        <begin position="114"/>
        <end position="135"/>
    </location>
</feature>
<feature type="domain" description="ABC transmembrane type-2" evidence="10">
    <location>
        <begin position="82"/>
        <end position="304"/>
    </location>
</feature>
<comment type="similarity">
    <text evidence="2 9">Belongs to the ABC-2 integral membrane protein family.</text>
</comment>
<dbReference type="GO" id="GO:0005886">
    <property type="term" value="C:plasma membrane"/>
    <property type="evidence" value="ECO:0007669"/>
    <property type="project" value="UniProtKB-SubCell"/>
</dbReference>
<organism evidence="11 12">
    <name type="scientific">Microseira wollei NIES-4236</name>
    <dbReference type="NCBI Taxonomy" id="2530354"/>
    <lineage>
        <taxon>Bacteria</taxon>
        <taxon>Bacillati</taxon>
        <taxon>Cyanobacteriota</taxon>
        <taxon>Cyanophyceae</taxon>
        <taxon>Oscillatoriophycideae</taxon>
        <taxon>Aerosakkonematales</taxon>
        <taxon>Aerosakkonemataceae</taxon>
        <taxon>Microseira</taxon>
    </lineage>
</organism>
<evidence type="ECO:0000256" key="5">
    <source>
        <dbReference type="ARBA" id="ARBA00022519"/>
    </source>
</evidence>
<dbReference type="PANTHER" id="PTHR30413:SF8">
    <property type="entry name" value="TRANSPORT PERMEASE PROTEIN"/>
    <property type="match status" value="1"/>
</dbReference>
<evidence type="ECO:0000256" key="7">
    <source>
        <dbReference type="ARBA" id="ARBA00022989"/>
    </source>
</evidence>
<keyword evidence="8 9" id="KW-0472">Membrane</keyword>
<keyword evidence="4 9" id="KW-1003">Cell membrane</keyword>
<proteinExistence type="inferred from homology"/>
<dbReference type="Proteomes" id="UP001050975">
    <property type="component" value="Unassembled WGS sequence"/>
</dbReference>
<sequence>MGSGSAVILCRRQSRILRILNVYPQNACWLFIAVMSDRIQTELIIEAGRTETQYWKDLWRYRELFYFLAWRDILVRYKQTAIGIAWALIRPFLTMVVFTVIFGNLAKLPSEGNAPYPILVLAAMLPWQFFANALAESSNSLIGNANLISKVYFPRLIVPASAVIVSFVDFLISGMILLALMAWYNFVPNWRIVTLPLFILIAFAAAMGAGLWLAALNVKYRDFRYIVPFIVQFGLYISPVGFSSNIVPQQWRLLYSLNPMVGVIDGFRWAILGGESKLYWPGFTLSLGLVALLFVSGVLYFRKTERTFADVI</sequence>
<evidence type="ECO:0000256" key="4">
    <source>
        <dbReference type="ARBA" id="ARBA00022475"/>
    </source>
</evidence>
<feature type="transmembrane region" description="Helical" evidence="9">
    <location>
        <begin position="81"/>
        <end position="102"/>
    </location>
</feature>
<comment type="subcellular location">
    <subcellularLocation>
        <location evidence="1">Cell inner membrane</location>
        <topology evidence="1">Multi-pass membrane protein</topology>
    </subcellularLocation>
    <subcellularLocation>
        <location evidence="9">Cell membrane</location>
        <topology evidence="9">Multi-pass membrane protein</topology>
    </subcellularLocation>
</comment>
<evidence type="ECO:0000256" key="6">
    <source>
        <dbReference type="ARBA" id="ARBA00022692"/>
    </source>
</evidence>
<feature type="transmembrane region" description="Helical" evidence="9">
    <location>
        <begin position="278"/>
        <end position="301"/>
    </location>
</feature>
<dbReference type="PANTHER" id="PTHR30413">
    <property type="entry name" value="INNER MEMBRANE TRANSPORT PERMEASE"/>
    <property type="match status" value="1"/>
</dbReference>